<organism evidence="1 2">
    <name type="scientific">Prevotella heparinolytica</name>
    <dbReference type="NCBI Taxonomy" id="28113"/>
    <lineage>
        <taxon>Bacteria</taxon>
        <taxon>Pseudomonadati</taxon>
        <taxon>Bacteroidota</taxon>
        <taxon>Bacteroidia</taxon>
        <taxon>Bacteroidales</taxon>
        <taxon>Bacteroidaceae</taxon>
        <taxon>Bacteroides</taxon>
    </lineage>
</organism>
<evidence type="ECO:0000313" key="1">
    <source>
        <dbReference type="EMBL" id="VFB14736.1"/>
    </source>
</evidence>
<sequence length="50" mass="5730">MAEALCTGTYSCRVEKNRVINIRHGISHIYMMFVCLSVNLEIPCLNLKPF</sequence>
<dbReference type="AlphaFoldDB" id="A0A449I5N1"/>
<name>A0A449I5N1_9BACE</name>
<evidence type="ECO:0000313" key="2">
    <source>
        <dbReference type="Proteomes" id="UP000396835"/>
    </source>
</evidence>
<proteinExistence type="predicted"/>
<protein>
    <submittedName>
        <fullName evidence="1">Uncharacterized protein</fullName>
    </submittedName>
</protein>
<accession>A0A449I5N1</accession>
<dbReference type="EMBL" id="CAACYH010000004">
    <property type="protein sequence ID" value="VFB14736.1"/>
    <property type="molecule type" value="Genomic_DNA"/>
</dbReference>
<reference evidence="1 2" key="1">
    <citation type="submission" date="2019-02" db="EMBL/GenBank/DDBJ databases">
        <authorList>
            <consortium name="Pathogen Informatics"/>
        </authorList>
    </citation>
    <scope>NUCLEOTIDE SEQUENCE [LARGE SCALE GENOMIC DNA]</scope>
    <source>
        <strain evidence="1 2">3012STDY7078512</strain>
    </source>
</reference>
<gene>
    <name evidence="1" type="ORF">NCTC7812_02300</name>
</gene>
<dbReference type="Proteomes" id="UP000396835">
    <property type="component" value="Unassembled WGS sequence"/>
</dbReference>